<gene>
    <name evidence="1" type="ORF">SAMN05661099_0336</name>
</gene>
<dbReference type="RefSeq" id="WP_079700832.1">
    <property type="nucleotide sequence ID" value="NZ_FUYR01000001.1"/>
</dbReference>
<organism evidence="1 2">
    <name type="scientific">Daejeonella lutea</name>
    <dbReference type="NCBI Taxonomy" id="572036"/>
    <lineage>
        <taxon>Bacteria</taxon>
        <taxon>Pseudomonadati</taxon>
        <taxon>Bacteroidota</taxon>
        <taxon>Sphingobacteriia</taxon>
        <taxon>Sphingobacteriales</taxon>
        <taxon>Sphingobacteriaceae</taxon>
        <taxon>Daejeonella</taxon>
    </lineage>
</organism>
<evidence type="ECO:0000313" key="2">
    <source>
        <dbReference type="Proteomes" id="UP000189981"/>
    </source>
</evidence>
<sequence length="281" mass="32191">MKLKINTILVLLFVGAIGCSTIKLGIPDQFKQQATEMHVKGLNGFTINQTLEFGNYNTSIIKNDWVFTREKTGHAWDLNAEGRILKMFNVDNLNKRTRSNTKYQYSLYGDGLESKIFCLEDKKLTESEIKTNNKWLGDFSQTRNYNYTFSAAILPLVQNFDDPWQVLLYNRYDAKRDTAKRFFDLPYIEEEGYAKNGDETITIRTIRTKNGTTAQGRDVNFPVKMPAGYELRIDDGVIGIIDTYDNNIWIYNDLDKETKLIVASISSAILLRKLGTVGTIE</sequence>
<dbReference type="AlphaFoldDB" id="A0A1T5A5A8"/>
<accession>A0A1T5A5A8</accession>
<reference evidence="2" key="1">
    <citation type="submission" date="2017-02" db="EMBL/GenBank/DDBJ databases">
        <authorList>
            <person name="Varghese N."/>
            <person name="Submissions S."/>
        </authorList>
    </citation>
    <scope>NUCLEOTIDE SEQUENCE [LARGE SCALE GENOMIC DNA]</scope>
    <source>
        <strain evidence="2">DSM 22385</strain>
    </source>
</reference>
<protein>
    <submittedName>
        <fullName evidence="1">Uncharacterized protein</fullName>
    </submittedName>
</protein>
<dbReference type="OrthoDB" id="1420435at2"/>
<evidence type="ECO:0000313" key="1">
    <source>
        <dbReference type="EMBL" id="SKB30118.1"/>
    </source>
</evidence>
<dbReference type="EMBL" id="FUYR01000001">
    <property type="protein sequence ID" value="SKB30118.1"/>
    <property type="molecule type" value="Genomic_DNA"/>
</dbReference>
<proteinExistence type="predicted"/>
<name>A0A1T5A5A8_9SPHI</name>
<dbReference type="PROSITE" id="PS51257">
    <property type="entry name" value="PROKAR_LIPOPROTEIN"/>
    <property type="match status" value="1"/>
</dbReference>
<dbReference type="STRING" id="572036.SAMN05661099_0336"/>
<keyword evidence="2" id="KW-1185">Reference proteome</keyword>
<dbReference type="Proteomes" id="UP000189981">
    <property type="component" value="Unassembled WGS sequence"/>
</dbReference>